<evidence type="ECO:0000313" key="3">
    <source>
        <dbReference type="Proteomes" id="UP000263596"/>
    </source>
</evidence>
<evidence type="ECO:0000313" key="2">
    <source>
        <dbReference type="EMBL" id="HCK30656.1"/>
    </source>
</evidence>
<keyword evidence="1" id="KW-0472">Membrane</keyword>
<organism evidence="2 3">
    <name type="scientific">Acinetobacter ursingii</name>
    <dbReference type="NCBI Taxonomy" id="108980"/>
    <lineage>
        <taxon>Bacteria</taxon>
        <taxon>Pseudomonadati</taxon>
        <taxon>Pseudomonadota</taxon>
        <taxon>Gammaproteobacteria</taxon>
        <taxon>Moraxellales</taxon>
        <taxon>Moraxellaceae</taxon>
        <taxon>Acinetobacter</taxon>
    </lineage>
</organism>
<keyword evidence="1" id="KW-0812">Transmembrane</keyword>
<gene>
    <name evidence="2" type="ORF">DHW29_11015</name>
</gene>
<dbReference type="AlphaFoldDB" id="A0A3D2SMM3"/>
<feature type="transmembrane region" description="Helical" evidence="1">
    <location>
        <begin position="49"/>
        <end position="66"/>
    </location>
</feature>
<dbReference type="EMBL" id="DPVE01000191">
    <property type="protein sequence ID" value="HCK30656.1"/>
    <property type="molecule type" value="Genomic_DNA"/>
</dbReference>
<comment type="caution">
    <text evidence="2">The sequence shown here is derived from an EMBL/GenBank/DDBJ whole genome shotgun (WGS) entry which is preliminary data.</text>
</comment>
<evidence type="ECO:0000256" key="1">
    <source>
        <dbReference type="SAM" id="Phobius"/>
    </source>
</evidence>
<accession>A0A3D2SMM3</accession>
<dbReference type="Proteomes" id="UP000263596">
    <property type="component" value="Unassembled WGS sequence"/>
</dbReference>
<sequence length="67" mass="7500">MSELIFNSHKRALLFEQYAPEASSNNIADPFTRYSLELTQPSPPRLNKVLIAIIAVASAHLGIWYIA</sequence>
<protein>
    <submittedName>
        <fullName evidence="2">Energy transducer TonB</fullName>
    </submittedName>
</protein>
<reference evidence="2 3" key="1">
    <citation type="journal article" date="2018" name="Nat. Biotechnol.">
        <title>A standardized bacterial taxonomy based on genome phylogeny substantially revises the tree of life.</title>
        <authorList>
            <person name="Parks D.H."/>
            <person name="Chuvochina M."/>
            <person name="Waite D.W."/>
            <person name="Rinke C."/>
            <person name="Skarshewski A."/>
            <person name="Chaumeil P.A."/>
            <person name="Hugenholtz P."/>
        </authorList>
    </citation>
    <scope>NUCLEOTIDE SEQUENCE [LARGE SCALE GENOMIC DNA]</scope>
    <source>
        <strain evidence="2">UBA9669</strain>
    </source>
</reference>
<proteinExistence type="predicted"/>
<keyword evidence="1" id="KW-1133">Transmembrane helix</keyword>
<feature type="non-terminal residue" evidence="2">
    <location>
        <position position="67"/>
    </location>
</feature>
<name>A0A3D2SMM3_9GAMM</name>